<comment type="caution">
    <text evidence="1">The sequence shown here is derived from an EMBL/GenBank/DDBJ whole genome shotgun (WGS) entry which is preliminary data.</text>
</comment>
<dbReference type="EMBL" id="CASHTH010004403">
    <property type="protein sequence ID" value="CAI8056902.1"/>
    <property type="molecule type" value="Genomic_DNA"/>
</dbReference>
<organism evidence="1 2">
    <name type="scientific">Geodia barretti</name>
    <name type="common">Barrett's horny sponge</name>
    <dbReference type="NCBI Taxonomy" id="519541"/>
    <lineage>
        <taxon>Eukaryota</taxon>
        <taxon>Metazoa</taxon>
        <taxon>Porifera</taxon>
        <taxon>Demospongiae</taxon>
        <taxon>Heteroscleromorpha</taxon>
        <taxon>Tetractinellida</taxon>
        <taxon>Astrophorina</taxon>
        <taxon>Geodiidae</taxon>
        <taxon>Geodia</taxon>
    </lineage>
</organism>
<name>A0AA35U1D0_GEOBA</name>
<evidence type="ECO:0008006" key="3">
    <source>
        <dbReference type="Google" id="ProtNLM"/>
    </source>
</evidence>
<protein>
    <recommendedName>
        <fullName evidence="3">DUF3179 domain-containing protein</fullName>
    </recommendedName>
</protein>
<proteinExistence type="predicted"/>
<dbReference type="InterPro" id="IPR021516">
    <property type="entry name" value="DUF3179"/>
</dbReference>
<reference evidence="1" key="1">
    <citation type="submission" date="2023-03" db="EMBL/GenBank/DDBJ databases">
        <authorList>
            <person name="Steffen K."/>
            <person name="Cardenas P."/>
        </authorList>
    </citation>
    <scope>NUCLEOTIDE SEQUENCE</scope>
</reference>
<dbReference type="AlphaFoldDB" id="A0AA35U1D0"/>
<accession>A0AA35U1D0</accession>
<gene>
    <name evidence="1" type="ORF">GBAR_LOCUS30992</name>
</gene>
<evidence type="ECO:0000313" key="1">
    <source>
        <dbReference type="EMBL" id="CAI8056902.1"/>
    </source>
</evidence>
<evidence type="ECO:0000313" key="2">
    <source>
        <dbReference type="Proteomes" id="UP001174909"/>
    </source>
</evidence>
<dbReference type="Proteomes" id="UP001174909">
    <property type="component" value="Unassembled WGS sequence"/>
</dbReference>
<dbReference type="Pfam" id="PF11376">
    <property type="entry name" value="DUF3179"/>
    <property type="match status" value="1"/>
</dbReference>
<sequence length="225" mass="24338">MYDRQTESWWQEVGGEGVIGQYAGTKLEQLYLSIVSWADFKAAHPDGQVLSRPESGRSYGTNPYAGYDRPGSQPFLFRGDEDPRLPAVERVVAVERGNDAWAVSFTTLAQQRVVTTTVAGEDIVVFWSPGTASALDSGTIARGRDVGTAGIFSPRGPDGNLLTFAPDPDGRIVDAQTASQWNIFGRAIAGPLTGTQLEPVPGRIGQLWFSWAVYRPDTVVYPATG</sequence>
<keyword evidence="2" id="KW-1185">Reference proteome</keyword>